<organism evidence="2 3">
    <name type="scientific">Hermetia illucens</name>
    <name type="common">Black soldier fly</name>
    <dbReference type="NCBI Taxonomy" id="343691"/>
    <lineage>
        <taxon>Eukaryota</taxon>
        <taxon>Metazoa</taxon>
        <taxon>Ecdysozoa</taxon>
        <taxon>Arthropoda</taxon>
        <taxon>Hexapoda</taxon>
        <taxon>Insecta</taxon>
        <taxon>Pterygota</taxon>
        <taxon>Neoptera</taxon>
        <taxon>Endopterygota</taxon>
        <taxon>Diptera</taxon>
        <taxon>Brachycera</taxon>
        <taxon>Stratiomyomorpha</taxon>
        <taxon>Stratiomyidae</taxon>
        <taxon>Hermetiinae</taxon>
        <taxon>Hermetia</taxon>
    </lineage>
</organism>
<accession>A0A7R8UWC2</accession>
<evidence type="ECO:0000256" key="1">
    <source>
        <dbReference type="SAM" id="Phobius"/>
    </source>
</evidence>
<name>A0A7R8UWC2_HERIL</name>
<dbReference type="Proteomes" id="UP000594454">
    <property type="component" value="Chromosome 4"/>
</dbReference>
<feature type="transmembrane region" description="Helical" evidence="1">
    <location>
        <begin position="24"/>
        <end position="44"/>
    </location>
</feature>
<keyword evidence="1" id="KW-0812">Transmembrane</keyword>
<keyword evidence="1" id="KW-1133">Transmembrane helix</keyword>
<proteinExistence type="predicted"/>
<evidence type="ECO:0000313" key="3">
    <source>
        <dbReference type="Proteomes" id="UP000594454"/>
    </source>
</evidence>
<sequence length="71" mass="8346">MVNCQRLWIYKNRSRNSALEHLKVVIQTGGGYVYVCCLLHLTTVQCRRKFYRKYSECGSDQFPFVPQKNIG</sequence>
<evidence type="ECO:0000313" key="2">
    <source>
        <dbReference type="EMBL" id="CAD7088294.1"/>
    </source>
</evidence>
<keyword evidence="3" id="KW-1185">Reference proteome</keyword>
<gene>
    <name evidence="2" type="ORF">HERILL_LOCUS10934</name>
</gene>
<keyword evidence="1" id="KW-0472">Membrane</keyword>
<protein>
    <submittedName>
        <fullName evidence="2">Uncharacterized protein</fullName>
    </submittedName>
</protein>
<dbReference type="EMBL" id="LR899012">
    <property type="protein sequence ID" value="CAD7088294.1"/>
    <property type="molecule type" value="Genomic_DNA"/>
</dbReference>
<reference evidence="2 3" key="1">
    <citation type="submission" date="2020-11" db="EMBL/GenBank/DDBJ databases">
        <authorList>
            <person name="Wallbank WR R."/>
            <person name="Pardo Diaz C."/>
            <person name="Kozak K."/>
            <person name="Martin S."/>
            <person name="Jiggins C."/>
            <person name="Moest M."/>
            <person name="Warren A I."/>
            <person name="Generalovic N T."/>
            <person name="Byers J.R.P. K."/>
            <person name="Montejo-Kovacevich G."/>
            <person name="Yen C E."/>
        </authorList>
    </citation>
    <scope>NUCLEOTIDE SEQUENCE [LARGE SCALE GENOMIC DNA]</scope>
</reference>
<dbReference type="AlphaFoldDB" id="A0A7R8UWC2"/>
<dbReference type="InParanoid" id="A0A7R8UWC2"/>